<sequence>MAALSRADGCQDPASVKAILDQLRVSQAWQQAVAPLSTEPEVSTPAISIPDQHVPVSTPIEGYIPDPAPATATSSPSVAALLSQLQSSSSWAPPDKTNAFEHEIDYSQSSDFPTADVILPSTNAVTSPRVQDPRSFTFQQALPRISQLADDSGFVAAVTKLKKEQDELERQLWEDRRNIYRKYEEKVKIATTK</sequence>
<name>A0A9P7GQZ3_9AGAR</name>
<reference evidence="1" key="1">
    <citation type="submission" date="2021-02" db="EMBL/GenBank/DDBJ databases">
        <authorList>
            <person name="Nieuwenhuis M."/>
            <person name="Van De Peppel L.J.J."/>
        </authorList>
    </citation>
    <scope>NUCLEOTIDE SEQUENCE</scope>
    <source>
        <strain evidence="1">D49</strain>
    </source>
</reference>
<dbReference type="AlphaFoldDB" id="A0A9P7GQZ3"/>
<proteinExistence type="predicted"/>
<keyword evidence="2" id="KW-1185">Reference proteome</keyword>
<evidence type="ECO:0000313" key="1">
    <source>
        <dbReference type="EMBL" id="KAG5654653.1"/>
    </source>
</evidence>
<dbReference type="Proteomes" id="UP000717328">
    <property type="component" value="Unassembled WGS sequence"/>
</dbReference>
<dbReference type="OrthoDB" id="21617at2759"/>
<protein>
    <submittedName>
        <fullName evidence="1">Uncharacterized protein</fullName>
    </submittedName>
</protein>
<reference evidence="1" key="2">
    <citation type="submission" date="2021-10" db="EMBL/GenBank/DDBJ databases">
        <title>Phylogenomics reveals ancestral predisposition of the termite-cultivated fungus Termitomyces towards a domesticated lifestyle.</title>
        <authorList>
            <person name="Auxier B."/>
            <person name="Grum-Grzhimaylo A."/>
            <person name="Cardenas M.E."/>
            <person name="Lodge J.D."/>
            <person name="Laessoe T."/>
            <person name="Pedersen O."/>
            <person name="Smith M.E."/>
            <person name="Kuyper T.W."/>
            <person name="Franco-Molano E.A."/>
            <person name="Baroni T.J."/>
            <person name="Aanen D.K."/>
        </authorList>
    </citation>
    <scope>NUCLEOTIDE SEQUENCE</scope>
    <source>
        <strain evidence="1">D49</strain>
    </source>
</reference>
<comment type="caution">
    <text evidence="1">The sequence shown here is derived from an EMBL/GenBank/DDBJ whole genome shotgun (WGS) entry which is preliminary data.</text>
</comment>
<dbReference type="EMBL" id="JABCKI010000003">
    <property type="protein sequence ID" value="KAG5654653.1"/>
    <property type="molecule type" value="Genomic_DNA"/>
</dbReference>
<evidence type="ECO:0000313" key="2">
    <source>
        <dbReference type="Proteomes" id="UP000717328"/>
    </source>
</evidence>
<organism evidence="1 2">
    <name type="scientific">Sphagnurus paluster</name>
    <dbReference type="NCBI Taxonomy" id="117069"/>
    <lineage>
        <taxon>Eukaryota</taxon>
        <taxon>Fungi</taxon>
        <taxon>Dikarya</taxon>
        <taxon>Basidiomycota</taxon>
        <taxon>Agaricomycotina</taxon>
        <taxon>Agaricomycetes</taxon>
        <taxon>Agaricomycetidae</taxon>
        <taxon>Agaricales</taxon>
        <taxon>Tricholomatineae</taxon>
        <taxon>Lyophyllaceae</taxon>
        <taxon>Sphagnurus</taxon>
    </lineage>
</organism>
<accession>A0A9P7GQZ3</accession>
<gene>
    <name evidence="1" type="ORF">H0H81_009901</name>
</gene>